<evidence type="ECO:0000313" key="1">
    <source>
        <dbReference type="EMBL" id="RUT35763.1"/>
    </source>
</evidence>
<reference evidence="1 2" key="1">
    <citation type="submission" date="2018-12" db="EMBL/GenBank/DDBJ databases">
        <authorList>
            <person name="Sun L."/>
            <person name="Chen Z."/>
        </authorList>
    </citation>
    <scope>NUCLEOTIDE SEQUENCE [LARGE SCALE GENOMIC DNA]</scope>
    <source>
        <strain evidence="1 2">3-5-3</strain>
    </source>
</reference>
<gene>
    <name evidence="1" type="ORF">EJP77_01730</name>
</gene>
<comment type="caution">
    <text evidence="1">The sequence shown here is derived from an EMBL/GenBank/DDBJ whole genome shotgun (WGS) entry which is preliminary data.</text>
</comment>
<organism evidence="1 2">
    <name type="scientific">Paenibacillus zeisoli</name>
    <dbReference type="NCBI Taxonomy" id="2496267"/>
    <lineage>
        <taxon>Bacteria</taxon>
        <taxon>Bacillati</taxon>
        <taxon>Bacillota</taxon>
        <taxon>Bacilli</taxon>
        <taxon>Bacillales</taxon>
        <taxon>Paenibacillaceae</taxon>
        <taxon>Paenibacillus</taxon>
    </lineage>
</organism>
<name>A0A433XNU8_9BACL</name>
<dbReference type="AlphaFoldDB" id="A0A433XNU8"/>
<dbReference type="EMBL" id="RZNX01000001">
    <property type="protein sequence ID" value="RUT35763.1"/>
    <property type="molecule type" value="Genomic_DNA"/>
</dbReference>
<accession>A0A433XNU8</accession>
<dbReference type="RefSeq" id="WP_127197462.1">
    <property type="nucleotide sequence ID" value="NZ_RZNX01000001.1"/>
</dbReference>
<sequence length="123" mass="14304">MNARTLSERLEKGFLMMLIQDGIILRQTKMEDINDYIEWYTTKTEWMNWDAPWEQNNQNDLNNLVEHLKHQVSLNTSVVPKRLEICLGSGTHIGWVNSYFIESDETKLAIGINLPGKKIVVLD</sequence>
<keyword evidence="2" id="KW-1185">Reference proteome</keyword>
<dbReference type="Proteomes" id="UP000272464">
    <property type="component" value="Unassembled WGS sequence"/>
</dbReference>
<dbReference type="Gene3D" id="3.40.630.30">
    <property type="match status" value="1"/>
</dbReference>
<dbReference type="OrthoDB" id="9795206at2"/>
<evidence type="ECO:0000313" key="2">
    <source>
        <dbReference type="Proteomes" id="UP000272464"/>
    </source>
</evidence>
<protein>
    <submittedName>
        <fullName evidence="1">Uncharacterized protein</fullName>
    </submittedName>
</protein>
<proteinExistence type="predicted"/>